<dbReference type="InParanoid" id="A0A1Z5R3T2"/>
<dbReference type="Gramene" id="OQU78434">
    <property type="protein sequence ID" value="OQU78434"/>
    <property type="gene ID" value="SORBI_3009G235801"/>
</dbReference>
<evidence type="ECO:0000256" key="1">
    <source>
        <dbReference type="SAM" id="MobiDB-lite"/>
    </source>
</evidence>
<protein>
    <submittedName>
        <fullName evidence="2">Uncharacterized protein</fullName>
    </submittedName>
</protein>
<accession>A0A1Z5R3T2</accession>
<sequence>MPRSRSDSPATAGGAHRRCRSPPHATELFRLARDDGRRALAVPVAATCRGAIRTRPRQRETRTGAAGRRHMPRSRSDSPATTGGVHRQCQSPQHAVETRPRQQEARTGAAGRRHMSRCRSDSPATTGGTHRRGQSPPYAAEPPATTGGAHRQCQSLPNFVGAEGDEVTEEEDGNGRFGQGGVPSVELRRRSGRQGIREGPAAAEEEPPAHQIRPLHAGLAMGKADPLAGALGTATEEGTLPSLLELSSVQLVGRNPAAAFLAAARTSGEPLRQQRGGCAEDLWVAALGSGSTRADTGACVFIDFIDHRSTCHWTL</sequence>
<evidence type="ECO:0000313" key="3">
    <source>
        <dbReference type="Proteomes" id="UP000000768"/>
    </source>
</evidence>
<organism evidence="2 3">
    <name type="scientific">Sorghum bicolor</name>
    <name type="common">Sorghum</name>
    <name type="synonym">Sorghum vulgare</name>
    <dbReference type="NCBI Taxonomy" id="4558"/>
    <lineage>
        <taxon>Eukaryota</taxon>
        <taxon>Viridiplantae</taxon>
        <taxon>Streptophyta</taxon>
        <taxon>Embryophyta</taxon>
        <taxon>Tracheophyta</taxon>
        <taxon>Spermatophyta</taxon>
        <taxon>Magnoliopsida</taxon>
        <taxon>Liliopsida</taxon>
        <taxon>Poales</taxon>
        <taxon>Poaceae</taxon>
        <taxon>PACMAD clade</taxon>
        <taxon>Panicoideae</taxon>
        <taxon>Andropogonodae</taxon>
        <taxon>Andropogoneae</taxon>
        <taxon>Sorghinae</taxon>
        <taxon>Sorghum</taxon>
    </lineage>
</organism>
<keyword evidence="3" id="KW-1185">Reference proteome</keyword>
<gene>
    <name evidence="2" type="ORF">SORBI_3009G235801</name>
</gene>
<dbReference type="EMBL" id="CM000768">
    <property type="protein sequence ID" value="OQU78434.1"/>
    <property type="molecule type" value="Genomic_DNA"/>
</dbReference>
<name>A0A1Z5R3T2_SORBI</name>
<feature type="region of interest" description="Disordered" evidence="1">
    <location>
        <begin position="1"/>
        <end position="152"/>
    </location>
</feature>
<dbReference type="Proteomes" id="UP000000768">
    <property type="component" value="Chromosome 9"/>
</dbReference>
<dbReference type="AlphaFoldDB" id="A0A1Z5R3T2"/>
<feature type="region of interest" description="Disordered" evidence="1">
    <location>
        <begin position="165"/>
        <end position="187"/>
    </location>
</feature>
<reference evidence="2 3" key="1">
    <citation type="journal article" date="2009" name="Nature">
        <title>The Sorghum bicolor genome and the diversification of grasses.</title>
        <authorList>
            <person name="Paterson A.H."/>
            <person name="Bowers J.E."/>
            <person name="Bruggmann R."/>
            <person name="Dubchak I."/>
            <person name="Grimwood J."/>
            <person name="Gundlach H."/>
            <person name="Haberer G."/>
            <person name="Hellsten U."/>
            <person name="Mitros T."/>
            <person name="Poliakov A."/>
            <person name="Schmutz J."/>
            <person name="Spannagl M."/>
            <person name="Tang H."/>
            <person name="Wang X."/>
            <person name="Wicker T."/>
            <person name="Bharti A.K."/>
            <person name="Chapman J."/>
            <person name="Feltus F.A."/>
            <person name="Gowik U."/>
            <person name="Grigoriev I.V."/>
            <person name="Lyons E."/>
            <person name="Maher C.A."/>
            <person name="Martis M."/>
            <person name="Narechania A."/>
            <person name="Otillar R.P."/>
            <person name="Penning B.W."/>
            <person name="Salamov A.A."/>
            <person name="Wang Y."/>
            <person name="Zhang L."/>
            <person name="Carpita N.C."/>
            <person name="Freeling M."/>
            <person name="Gingle A.R."/>
            <person name="Hash C.T."/>
            <person name="Keller B."/>
            <person name="Klein P."/>
            <person name="Kresovich S."/>
            <person name="McCann M.C."/>
            <person name="Ming R."/>
            <person name="Peterson D.G."/>
            <person name="Mehboob-ur-Rahman"/>
            <person name="Ware D."/>
            <person name="Westhoff P."/>
            <person name="Mayer K.F."/>
            <person name="Messing J."/>
            <person name="Rokhsar D.S."/>
        </authorList>
    </citation>
    <scope>NUCLEOTIDE SEQUENCE [LARGE SCALE GENOMIC DNA]</scope>
    <source>
        <strain evidence="3">cv. BTx623</strain>
    </source>
</reference>
<proteinExistence type="predicted"/>
<reference evidence="3" key="2">
    <citation type="journal article" date="2018" name="Plant J.">
        <title>The Sorghum bicolor reference genome: improved assembly, gene annotations, a transcriptome atlas, and signatures of genome organization.</title>
        <authorList>
            <person name="McCormick R.F."/>
            <person name="Truong S.K."/>
            <person name="Sreedasyam A."/>
            <person name="Jenkins J."/>
            <person name="Shu S."/>
            <person name="Sims D."/>
            <person name="Kennedy M."/>
            <person name="Amirebrahimi M."/>
            <person name="Weers B.D."/>
            <person name="McKinley B."/>
            <person name="Mattison A."/>
            <person name="Morishige D.T."/>
            <person name="Grimwood J."/>
            <person name="Schmutz J."/>
            <person name="Mullet J.E."/>
        </authorList>
    </citation>
    <scope>NUCLEOTIDE SEQUENCE [LARGE SCALE GENOMIC DNA]</scope>
    <source>
        <strain evidence="3">cv. BTx623</strain>
    </source>
</reference>
<evidence type="ECO:0000313" key="2">
    <source>
        <dbReference type="EMBL" id="OQU78434.1"/>
    </source>
</evidence>